<keyword evidence="2" id="KW-0964">Secreted</keyword>
<sequence>MPRPSLLPFLLLPSLSLASPLAQQLATQSCSDTSLSALNWTAKAFDYHSLISLSGSSTSNIQTLGDGYLSFNLSNPALGPSFDQVCTATSTSPDQFFYFDTWFTCLYTPPSTSSNLSPVTANTSAALFRFDKVSGRLEVKQDWECGDGKDPQYPTTVFKGSGGVNVTLDCSVNVWTNPDWNQSLGGLFANQTVECGVVDVSVGLDSLEAMA</sequence>
<evidence type="ECO:0000256" key="4">
    <source>
        <dbReference type="ARBA" id="ARBA00023157"/>
    </source>
</evidence>
<organism evidence="7 8">
    <name type="scientific">Cercophora samala</name>
    <dbReference type="NCBI Taxonomy" id="330535"/>
    <lineage>
        <taxon>Eukaryota</taxon>
        <taxon>Fungi</taxon>
        <taxon>Dikarya</taxon>
        <taxon>Ascomycota</taxon>
        <taxon>Pezizomycotina</taxon>
        <taxon>Sordariomycetes</taxon>
        <taxon>Sordariomycetidae</taxon>
        <taxon>Sordariales</taxon>
        <taxon>Lasiosphaeriaceae</taxon>
        <taxon>Cercophora</taxon>
    </lineage>
</organism>
<dbReference type="InterPro" id="IPR032382">
    <property type="entry name" value="AltA1"/>
</dbReference>
<evidence type="ECO:0000313" key="7">
    <source>
        <dbReference type="EMBL" id="KAK0661238.1"/>
    </source>
</evidence>
<comment type="caution">
    <text evidence="7">The sequence shown here is derived from an EMBL/GenBank/DDBJ whole genome shotgun (WGS) entry which is preliminary data.</text>
</comment>
<feature type="chain" id="PRO_5041263058" description="AA1-like domain-containing protein" evidence="5">
    <location>
        <begin position="19"/>
        <end position="211"/>
    </location>
</feature>
<keyword evidence="3 5" id="KW-0732">Signal</keyword>
<proteinExistence type="predicted"/>
<keyword evidence="4" id="KW-1015">Disulfide bond</keyword>
<gene>
    <name evidence="7" type="ORF">QBC41DRAFT_307432</name>
</gene>
<name>A0AA40D5I0_9PEZI</name>
<feature type="domain" description="AA1-like" evidence="6">
    <location>
        <begin position="67"/>
        <end position="172"/>
    </location>
</feature>
<dbReference type="PROSITE" id="PS51257">
    <property type="entry name" value="PROKAR_LIPOPROTEIN"/>
    <property type="match status" value="1"/>
</dbReference>
<comment type="subcellular location">
    <subcellularLocation>
        <location evidence="1">Secreted</location>
    </subcellularLocation>
</comment>
<evidence type="ECO:0000256" key="5">
    <source>
        <dbReference type="SAM" id="SignalP"/>
    </source>
</evidence>
<evidence type="ECO:0000256" key="3">
    <source>
        <dbReference type="ARBA" id="ARBA00022729"/>
    </source>
</evidence>
<reference evidence="7" key="1">
    <citation type="submission" date="2023-06" db="EMBL/GenBank/DDBJ databases">
        <title>Genome-scale phylogeny and comparative genomics of the fungal order Sordariales.</title>
        <authorList>
            <consortium name="Lawrence Berkeley National Laboratory"/>
            <person name="Hensen N."/>
            <person name="Bonometti L."/>
            <person name="Westerberg I."/>
            <person name="Brannstrom I.O."/>
            <person name="Guillou S."/>
            <person name="Cros-Aarteil S."/>
            <person name="Calhoun S."/>
            <person name="Haridas S."/>
            <person name="Kuo A."/>
            <person name="Mondo S."/>
            <person name="Pangilinan J."/>
            <person name="Riley R."/>
            <person name="Labutti K."/>
            <person name="Andreopoulos B."/>
            <person name="Lipzen A."/>
            <person name="Chen C."/>
            <person name="Yanf M."/>
            <person name="Daum C."/>
            <person name="Ng V."/>
            <person name="Clum A."/>
            <person name="Steindorff A."/>
            <person name="Ohm R."/>
            <person name="Martin F."/>
            <person name="Silar P."/>
            <person name="Natvig D."/>
            <person name="Lalanne C."/>
            <person name="Gautier V."/>
            <person name="Ament-Velasquez S.L."/>
            <person name="Kruys A."/>
            <person name="Hutchinson M.I."/>
            <person name="Powell A.J."/>
            <person name="Barry K."/>
            <person name="Miller A.N."/>
            <person name="Grigoriev I.V."/>
            <person name="Debuchy R."/>
            <person name="Gladieux P."/>
            <person name="Thoren M.H."/>
            <person name="Johannesson H."/>
        </authorList>
    </citation>
    <scope>NUCLEOTIDE SEQUENCE</scope>
    <source>
        <strain evidence="7">CBS 307.81</strain>
    </source>
</reference>
<accession>A0AA40D5I0</accession>
<feature type="signal peptide" evidence="5">
    <location>
        <begin position="1"/>
        <end position="18"/>
    </location>
</feature>
<protein>
    <recommendedName>
        <fullName evidence="6">AA1-like domain-containing protein</fullName>
    </recommendedName>
</protein>
<keyword evidence="8" id="KW-1185">Reference proteome</keyword>
<evidence type="ECO:0000259" key="6">
    <source>
        <dbReference type="Pfam" id="PF16541"/>
    </source>
</evidence>
<evidence type="ECO:0000256" key="2">
    <source>
        <dbReference type="ARBA" id="ARBA00022525"/>
    </source>
</evidence>
<dbReference type="GO" id="GO:0005576">
    <property type="term" value="C:extracellular region"/>
    <property type="evidence" value="ECO:0007669"/>
    <property type="project" value="UniProtKB-SubCell"/>
</dbReference>
<dbReference type="Pfam" id="PF16541">
    <property type="entry name" value="AltA1"/>
    <property type="match status" value="1"/>
</dbReference>
<evidence type="ECO:0000313" key="8">
    <source>
        <dbReference type="Proteomes" id="UP001174997"/>
    </source>
</evidence>
<dbReference type="AlphaFoldDB" id="A0AA40D5I0"/>
<evidence type="ECO:0000256" key="1">
    <source>
        <dbReference type="ARBA" id="ARBA00004613"/>
    </source>
</evidence>
<dbReference type="Proteomes" id="UP001174997">
    <property type="component" value="Unassembled WGS sequence"/>
</dbReference>
<dbReference type="EMBL" id="JAULSY010000154">
    <property type="protein sequence ID" value="KAK0661238.1"/>
    <property type="molecule type" value="Genomic_DNA"/>
</dbReference>